<protein>
    <submittedName>
        <fullName evidence="1">Uncharacterized protein</fullName>
    </submittedName>
</protein>
<gene>
    <name evidence="1" type="ORF">AXFE_20470</name>
</gene>
<accession>A0A0D8HGT6</accession>
<dbReference type="EMBL" id="JXYS01000065">
    <property type="protein sequence ID" value="KJF17133.1"/>
    <property type="molecule type" value="Genomic_DNA"/>
</dbReference>
<reference evidence="1 2" key="1">
    <citation type="submission" date="2015-01" db="EMBL/GenBank/DDBJ databases">
        <title>Draft genome of the acidophilic iron oxidizer Acidithrix ferrooxidans strain Py-F3.</title>
        <authorList>
            <person name="Poehlein A."/>
            <person name="Eisen S."/>
            <person name="Schloemann M."/>
            <person name="Johnson B.D."/>
            <person name="Daniel R."/>
            <person name="Muehling M."/>
        </authorList>
    </citation>
    <scope>NUCLEOTIDE SEQUENCE [LARGE SCALE GENOMIC DNA]</scope>
    <source>
        <strain evidence="1 2">Py-F3</strain>
    </source>
</reference>
<comment type="caution">
    <text evidence="1">The sequence shown here is derived from an EMBL/GenBank/DDBJ whole genome shotgun (WGS) entry which is preliminary data.</text>
</comment>
<dbReference type="Proteomes" id="UP000032360">
    <property type="component" value="Unassembled WGS sequence"/>
</dbReference>
<sequence length="74" mass="8642">MKTRSQHLRYLSEPDPVSNDFQSVRGLQIPKNQYLFLNVTELSQLGSLERTREPFHNVTELSQLRTEQRGEPIS</sequence>
<evidence type="ECO:0000313" key="1">
    <source>
        <dbReference type="EMBL" id="KJF17133.1"/>
    </source>
</evidence>
<proteinExistence type="predicted"/>
<evidence type="ECO:0000313" key="2">
    <source>
        <dbReference type="Proteomes" id="UP000032360"/>
    </source>
</evidence>
<organism evidence="1 2">
    <name type="scientific">Acidithrix ferrooxidans</name>
    <dbReference type="NCBI Taxonomy" id="1280514"/>
    <lineage>
        <taxon>Bacteria</taxon>
        <taxon>Bacillati</taxon>
        <taxon>Actinomycetota</taxon>
        <taxon>Acidimicrobiia</taxon>
        <taxon>Acidimicrobiales</taxon>
        <taxon>Acidimicrobiaceae</taxon>
        <taxon>Acidithrix</taxon>
    </lineage>
</organism>
<dbReference type="AlphaFoldDB" id="A0A0D8HGT6"/>
<keyword evidence="2" id="KW-1185">Reference proteome</keyword>
<name>A0A0D8HGT6_9ACTN</name>